<name>A0A1W1V4W9_PEPAS</name>
<feature type="chain" id="PRO_5013117022" evidence="1">
    <location>
        <begin position="27"/>
        <end position="233"/>
    </location>
</feature>
<dbReference type="Proteomes" id="UP000192368">
    <property type="component" value="Unassembled WGS sequence"/>
</dbReference>
<reference evidence="3" key="1">
    <citation type="submission" date="2017-04" db="EMBL/GenBank/DDBJ databases">
        <authorList>
            <person name="Varghese N."/>
            <person name="Submissions S."/>
        </authorList>
    </citation>
    <scope>NUCLEOTIDE SEQUENCE [LARGE SCALE GENOMIC DNA]</scope>
    <source>
        <strain evidence="3">DSM 20463</strain>
    </source>
</reference>
<evidence type="ECO:0000313" key="2">
    <source>
        <dbReference type="EMBL" id="SMB88024.1"/>
    </source>
</evidence>
<gene>
    <name evidence="2" type="ORF">SAMN00017477_1314</name>
</gene>
<dbReference type="EMBL" id="FWWR01000009">
    <property type="protein sequence ID" value="SMB88024.1"/>
    <property type="molecule type" value="Genomic_DNA"/>
</dbReference>
<evidence type="ECO:0000256" key="1">
    <source>
        <dbReference type="SAM" id="SignalP"/>
    </source>
</evidence>
<proteinExistence type="predicted"/>
<protein>
    <submittedName>
        <fullName evidence="2">Uncharacterized protein</fullName>
    </submittedName>
</protein>
<dbReference type="AlphaFoldDB" id="A0A1W1V4W9"/>
<keyword evidence="3" id="KW-1185">Reference proteome</keyword>
<evidence type="ECO:0000313" key="3">
    <source>
        <dbReference type="Proteomes" id="UP000192368"/>
    </source>
</evidence>
<keyword evidence="1" id="KW-0732">Signal</keyword>
<accession>A0A1W1V4W9</accession>
<organism evidence="2 3">
    <name type="scientific">Peptoniphilus asaccharolyticus DSM 20463</name>
    <dbReference type="NCBI Taxonomy" id="573058"/>
    <lineage>
        <taxon>Bacteria</taxon>
        <taxon>Bacillati</taxon>
        <taxon>Bacillota</taxon>
        <taxon>Tissierellia</taxon>
        <taxon>Tissierellales</taxon>
        <taxon>Peptoniphilaceae</taxon>
        <taxon>Peptoniphilus</taxon>
    </lineage>
</organism>
<dbReference type="OrthoDB" id="2991759at2"/>
<dbReference type="RefSeq" id="WP_084230869.1">
    <property type="nucleotide sequence ID" value="NZ_FWWR01000009.1"/>
</dbReference>
<sequence>MKKFEKISSLVIAIIMVLQLSTVTFANENNVKNIENGIEYLTVYNKANQTVQAIQHYIEKDEFVYGPVIQVDSMSPNSVQLKSSLRSWGPNVHQDTFLNFEYDIWYRSGSKDEWSLQRPSSVFSQNYFKVYENNSNRDLLNNWKRDVDALNAQEWAVIGGVGLSIFNIVKAAIISHAAVATGGTLTAAAIDSIKDSAVAAGGTAIGIGFLCTTYNNCARSYRVVYNNTDNIHY</sequence>
<feature type="signal peptide" evidence="1">
    <location>
        <begin position="1"/>
        <end position="26"/>
    </location>
</feature>